<dbReference type="HAMAP" id="MF_00167">
    <property type="entry name" value="CsrA"/>
    <property type="match status" value="1"/>
</dbReference>
<dbReference type="Pfam" id="PF02599">
    <property type="entry name" value="CsrA"/>
    <property type="match status" value="1"/>
</dbReference>
<evidence type="ECO:0000256" key="4">
    <source>
        <dbReference type="ARBA" id="ARBA00022845"/>
    </source>
</evidence>
<evidence type="ECO:0000256" key="5">
    <source>
        <dbReference type="ARBA" id="ARBA00022884"/>
    </source>
</evidence>
<dbReference type="eggNOG" id="COG1551">
    <property type="taxonomic scope" value="Bacteria"/>
</dbReference>
<keyword evidence="3 6" id="KW-1005">Bacterial flagellum biogenesis</keyword>
<organism evidence="7 8">
    <name type="scientific">Halobacteroides halobius (strain ATCC 35273 / DSM 5150 / MD-1)</name>
    <dbReference type="NCBI Taxonomy" id="748449"/>
    <lineage>
        <taxon>Bacteria</taxon>
        <taxon>Bacillati</taxon>
        <taxon>Bacillota</taxon>
        <taxon>Clostridia</taxon>
        <taxon>Halanaerobiales</taxon>
        <taxon>Halobacteroidaceae</taxon>
        <taxon>Halobacteroides</taxon>
    </lineage>
</organism>
<dbReference type="NCBIfam" id="NF002469">
    <property type="entry name" value="PRK01712.1"/>
    <property type="match status" value="1"/>
</dbReference>
<evidence type="ECO:0000256" key="3">
    <source>
        <dbReference type="ARBA" id="ARBA00022795"/>
    </source>
</evidence>
<evidence type="ECO:0000313" key="7">
    <source>
        <dbReference type="EMBL" id="AGB42145.1"/>
    </source>
</evidence>
<dbReference type="NCBIfam" id="TIGR00202">
    <property type="entry name" value="csrA"/>
    <property type="match status" value="1"/>
</dbReference>
<dbReference type="STRING" id="748449.Halha_2271"/>
<evidence type="ECO:0000256" key="6">
    <source>
        <dbReference type="HAMAP-Rule" id="MF_00167"/>
    </source>
</evidence>
<dbReference type="KEGG" id="hhl:Halha_2271"/>
<dbReference type="SUPFAM" id="SSF117130">
    <property type="entry name" value="CsrA-like"/>
    <property type="match status" value="1"/>
</dbReference>
<comment type="function">
    <text evidence="6">A translational regulator that binds mRNA to regulate translation initiation and/or mRNA stability. Usually binds in the 5'-UTR at or near the Shine-Dalgarno sequence preventing ribosome-binding, thus repressing translation. Its main target seems to be the major flagellin gene, while its function is anatagonized by FliW.</text>
</comment>
<proteinExistence type="inferred from homology"/>
<dbReference type="RefSeq" id="WP_015327859.1">
    <property type="nucleotide sequence ID" value="NC_019978.1"/>
</dbReference>
<dbReference type="InterPro" id="IPR036107">
    <property type="entry name" value="CsrA_sf"/>
</dbReference>
<keyword evidence="2 6" id="KW-0678">Repressor</keyword>
<sequence length="76" mass="8379">MLVLTRKENESIMVGDNIEITVVEAGGGQVRLGIDAPQDIEIHRKEIYQEIEATNKEAASQKVGSLSELIKKISNE</sequence>
<evidence type="ECO:0000256" key="1">
    <source>
        <dbReference type="ARBA" id="ARBA00022490"/>
    </source>
</evidence>
<comment type="similarity">
    <text evidence="6">Belongs to the CsrA/RsmA family.</text>
</comment>
<evidence type="ECO:0000256" key="2">
    <source>
        <dbReference type="ARBA" id="ARBA00022491"/>
    </source>
</evidence>
<dbReference type="HOGENOM" id="CLU_164837_0_0_9"/>
<dbReference type="GO" id="GO:0044781">
    <property type="term" value="P:bacterial-type flagellum organization"/>
    <property type="evidence" value="ECO:0007669"/>
    <property type="project" value="UniProtKB-KW"/>
</dbReference>
<dbReference type="GO" id="GO:1902208">
    <property type="term" value="P:regulation of bacterial-type flagellum assembly"/>
    <property type="evidence" value="ECO:0007669"/>
    <property type="project" value="UniProtKB-UniRule"/>
</dbReference>
<keyword evidence="5 6" id="KW-0694">RNA-binding</keyword>
<dbReference type="GO" id="GO:0006402">
    <property type="term" value="P:mRNA catabolic process"/>
    <property type="evidence" value="ECO:0007669"/>
    <property type="project" value="InterPro"/>
</dbReference>
<dbReference type="FunFam" id="2.60.40.4380:FF:000002">
    <property type="entry name" value="Translational regulator CsrA"/>
    <property type="match status" value="1"/>
</dbReference>
<dbReference type="PANTHER" id="PTHR34984">
    <property type="entry name" value="CARBON STORAGE REGULATOR"/>
    <property type="match status" value="1"/>
</dbReference>
<dbReference type="GO" id="GO:0045947">
    <property type="term" value="P:negative regulation of translational initiation"/>
    <property type="evidence" value="ECO:0007669"/>
    <property type="project" value="UniProtKB-UniRule"/>
</dbReference>
<comment type="subunit">
    <text evidence="6">Homodimer; the beta-strands of each monomer intercalate to form a hydrophobic core, while the alpha-helices form wings that extend away from the core.</text>
</comment>
<dbReference type="GO" id="GO:0048027">
    <property type="term" value="F:mRNA 5'-UTR binding"/>
    <property type="evidence" value="ECO:0007669"/>
    <property type="project" value="UniProtKB-UniRule"/>
</dbReference>
<reference evidence="8" key="1">
    <citation type="submission" date="2012-02" db="EMBL/GenBank/DDBJ databases">
        <title>The complete genome of Halobacteroides halobius DSM 5150.</title>
        <authorList>
            <person name="Lucas S."/>
            <person name="Copeland A."/>
            <person name="Lapidus A."/>
            <person name="Glavina del Rio T."/>
            <person name="Dalin E."/>
            <person name="Tice H."/>
            <person name="Bruce D."/>
            <person name="Goodwin L."/>
            <person name="Pitluck S."/>
            <person name="Peters L."/>
            <person name="Mikhailova N."/>
            <person name="Gu W."/>
            <person name="Kyrpides N."/>
            <person name="Mavromatis K."/>
            <person name="Ivanova N."/>
            <person name="Brettin T."/>
            <person name="Detter J.C."/>
            <person name="Han C."/>
            <person name="Larimer F."/>
            <person name="Land M."/>
            <person name="Hauser L."/>
            <person name="Markowitz V."/>
            <person name="Cheng J.-F."/>
            <person name="Hugenholtz P."/>
            <person name="Woyke T."/>
            <person name="Wu D."/>
            <person name="Tindall B."/>
            <person name="Pomrenke H."/>
            <person name="Brambilla E."/>
            <person name="Klenk H.-P."/>
            <person name="Eisen J.A."/>
        </authorList>
    </citation>
    <scope>NUCLEOTIDE SEQUENCE [LARGE SCALE GENOMIC DNA]</scope>
    <source>
        <strain evidence="8">ATCC 35273 / DSM 5150 / MD-1</strain>
    </source>
</reference>
<dbReference type="AlphaFoldDB" id="L0KC66"/>
<keyword evidence="1 6" id="KW-0963">Cytoplasm</keyword>
<dbReference type="PANTHER" id="PTHR34984:SF1">
    <property type="entry name" value="CARBON STORAGE REGULATOR"/>
    <property type="match status" value="1"/>
</dbReference>
<protein>
    <recommendedName>
        <fullName evidence="6">Translational regulator CsrA</fullName>
    </recommendedName>
</protein>
<accession>L0KC66</accession>
<gene>
    <name evidence="6" type="primary">csrA</name>
    <name evidence="7" type="ordered locus">Halha_2271</name>
</gene>
<comment type="subcellular location">
    <subcellularLocation>
        <location evidence="6">Cytoplasm</location>
    </subcellularLocation>
</comment>
<dbReference type="Proteomes" id="UP000010880">
    <property type="component" value="Chromosome"/>
</dbReference>
<dbReference type="GO" id="GO:0006109">
    <property type="term" value="P:regulation of carbohydrate metabolic process"/>
    <property type="evidence" value="ECO:0007669"/>
    <property type="project" value="InterPro"/>
</dbReference>
<evidence type="ECO:0000313" key="8">
    <source>
        <dbReference type="Proteomes" id="UP000010880"/>
    </source>
</evidence>
<name>L0KC66_HALHC</name>
<dbReference type="InterPro" id="IPR003751">
    <property type="entry name" value="CsrA"/>
</dbReference>
<keyword evidence="8" id="KW-1185">Reference proteome</keyword>
<dbReference type="EMBL" id="CP003359">
    <property type="protein sequence ID" value="AGB42145.1"/>
    <property type="molecule type" value="Genomic_DNA"/>
</dbReference>
<dbReference type="OrthoDB" id="9809061at2"/>
<keyword evidence="4 6" id="KW-0810">Translation regulation</keyword>
<dbReference type="GO" id="GO:0005829">
    <property type="term" value="C:cytosol"/>
    <property type="evidence" value="ECO:0007669"/>
    <property type="project" value="TreeGrafter"/>
</dbReference>
<dbReference type="Gene3D" id="2.60.40.4380">
    <property type="entry name" value="Translational regulator CsrA"/>
    <property type="match status" value="1"/>
</dbReference>